<evidence type="ECO:0000256" key="3">
    <source>
        <dbReference type="ARBA" id="ARBA00022729"/>
    </source>
</evidence>
<proteinExistence type="inferred from homology"/>
<comment type="subcellular location">
    <subcellularLocation>
        <location evidence="1">Cell envelope</location>
    </subcellularLocation>
</comment>
<dbReference type="PANTHER" id="PTHR46847:SF1">
    <property type="entry name" value="D-ALLOSE-BINDING PERIPLASMIC PROTEIN-RELATED"/>
    <property type="match status" value="1"/>
</dbReference>
<dbReference type="SUPFAM" id="SSF53822">
    <property type="entry name" value="Periplasmic binding protein-like I"/>
    <property type="match status" value="1"/>
</dbReference>
<sequence>MNAFTIEKWYYLYDYLTRKAGKGMGMRKTIISFLIVGCLVSFVFSVYFAYRVVHEHAYLPFQPEPSASNRYRIAVISKDTDTPFWSEVKAGVRFQANRLRMDILFYGSYRPNPSELLKNMDIAIASKVDGIIVEGMDTPEFAGKVLSALEKGIPVITIATDSPSSLRRAYVGSNDFQDGVKIGTYIKQHLSGHKQIGAVLGDSVNSMENLRLKGLISALKDDADLQVVMAEPSDVNDVNQEINSLLNEHPQVRVLVGLTSDAGVGIVKTVKNRAALAGYSIYSFDDTPDIIHLLRQGFIKATLQQQPRTMGEKSVSLIGQWLSGSGLPLENNYFISSNVIVGEGEK</sequence>
<keyword evidence="4" id="KW-0472">Membrane</keyword>
<dbReference type="Pfam" id="PF13407">
    <property type="entry name" value="Peripla_BP_4"/>
    <property type="match status" value="1"/>
</dbReference>
<organism evidence="6 7">
    <name type="scientific">Ferviditalea candida</name>
    <dbReference type="NCBI Taxonomy" id="3108399"/>
    <lineage>
        <taxon>Bacteria</taxon>
        <taxon>Bacillati</taxon>
        <taxon>Bacillota</taxon>
        <taxon>Bacilli</taxon>
        <taxon>Bacillales</taxon>
        <taxon>Paenibacillaceae</taxon>
        <taxon>Ferviditalea</taxon>
    </lineage>
</organism>
<feature type="domain" description="Periplasmic binding protein" evidence="5">
    <location>
        <begin position="73"/>
        <end position="324"/>
    </location>
</feature>
<evidence type="ECO:0000313" key="7">
    <source>
        <dbReference type="Proteomes" id="UP001310386"/>
    </source>
</evidence>
<evidence type="ECO:0000256" key="2">
    <source>
        <dbReference type="ARBA" id="ARBA00007639"/>
    </source>
</evidence>
<evidence type="ECO:0000256" key="1">
    <source>
        <dbReference type="ARBA" id="ARBA00004196"/>
    </source>
</evidence>
<protein>
    <submittedName>
        <fullName evidence="6">Substrate-binding domain-containing protein</fullName>
    </submittedName>
</protein>
<dbReference type="Proteomes" id="UP001310386">
    <property type="component" value="Unassembled WGS sequence"/>
</dbReference>
<dbReference type="RefSeq" id="WP_371753519.1">
    <property type="nucleotide sequence ID" value="NZ_JAYJLD010000007.1"/>
</dbReference>
<evidence type="ECO:0000259" key="5">
    <source>
        <dbReference type="Pfam" id="PF13407"/>
    </source>
</evidence>
<dbReference type="Gene3D" id="3.40.50.2300">
    <property type="match status" value="2"/>
</dbReference>
<comment type="similarity">
    <text evidence="2">Belongs to the bacterial solute-binding protein 2 family.</text>
</comment>
<feature type="transmembrane region" description="Helical" evidence="4">
    <location>
        <begin position="29"/>
        <end position="50"/>
    </location>
</feature>
<accession>A0ABU5ZFX4</accession>
<dbReference type="InterPro" id="IPR025997">
    <property type="entry name" value="SBP_2_dom"/>
</dbReference>
<dbReference type="PANTHER" id="PTHR46847">
    <property type="entry name" value="D-ALLOSE-BINDING PERIPLASMIC PROTEIN-RELATED"/>
    <property type="match status" value="1"/>
</dbReference>
<keyword evidence="4" id="KW-0812">Transmembrane</keyword>
<keyword evidence="4" id="KW-1133">Transmembrane helix</keyword>
<evidence type="ECO:0000256" key="4">
    <source>
        <dbReference type="SAM" id="Phobius"/>
    </source>
</evidence>
<reference evidence="6" key="1">
    <citation type="submission" date="2023-12" db="EMBL/GenBank/DDBJ databases">
        <title>Fervidustalea candida gen. nov., sp. nov., a novel member of the family Paenibacillaceae isolated from a geothermal area.</title>
        <authorList>
            <person name="Li W.-J."/>
            <person name="Jiao J.-Y."/>
            <person name="Chen Y."/>
        </authorList>
    </citation>
    <scope>NUCLEOTIDE SEQUENCE</scope>
    <source>
        <strain evidence="6">SYSU GA230002</strain>
    </source>
</reference>
<comment type="caution">
    <text evidence="6">The sequence shown here is derived from an EMBL/GenBank/DDBJ whole genome shotgun (WGS) entry which is preliminary data.</text>
</comment>
<evidence type="ECO:0000313" key="6">
    <source>
        <dbReference type="EMBL" id="MEB3101405.1"/>
    </source>
</evidence>
<keyword evidence="3" id="KW-0732">Signal</keyword>
<name>A0ABU5ZFX4_9BACL</name>
<keyword evidence="7" id="KW-1185">Reference proteome</keyword>
<gene>
    <name evidence="6" type="ORF">VF724_06970</name>
</gene>
<dbReference type="InterPro" id="IPR028082">
    <property type="entry name" value="Peripla_BP_I"/>
</dbReference>
<dbReference type="EMBL" id="JAYJLD010000007">
    <property type="protein sequence ID" value="MEB3101405.1"/>
    <property type="molecule type" value="Genomic_DNA"/>
</dbReference>